<feature type="compositionally biased region" description="Low complexity" evidence="2">
    <location>
        <begin position="1473"/>
        <end position="1533"/>
    </location>
</feature>
<feature type="compositionally biased region" description="Polar residues" evidence="2">
    <location>
        <begin position="1192"/>
        <end position="1209"/>
    </location>
</feature>
<keyword evidence="1" id="KW-0175">Coiled coil</keyword>
<evidence type="ECO:0000313" key="3">
    <source>
        <dbReference type="EMBL" id="KNC21152.1"/>
    </source>
</evidence>
<keyword evidence="4" id="KW-1185">Reference proteome</keyword>
<feature type="compositionally biased region" description="Polar residues" evidence="2">
    <location>
        <begin position="605"/>
        <end position="621"/>
    </location>
</feature>
<feature type="region of interest" description="Disordered" evidence="2">
    <location>
        <begin position="1157"/>
        <end position="1333"/>
    </location>
</feature>
<comment type="caution">
    <text evidence="3">The sequence shown here is derived from an EMBL/GenBank/DDBJ whole genome shotgun (WGS) entry which is preliminary data.</text>
</comment>
<dbReference type="OrthoDB" id="6497308at2759"/>
<evidence type="ECO:0000256" key="2">
    <source>
        <dbReference type="SAM" id="MobiDB-lite"/>
    </source>
</evidence>
<feature type="non-terminal residue" evidence="3">
    <location>
        <position position="1"/>
    </location>
</feature>
<feature type="compositionally biased region" description="Low complexity" evidence="2">
    <location>
        <begin position="1455"/>
        <end position="1465"/>
    </location>
</feature>
<feature type="compositionally biased region" description="Low complexity" evidence="2">
    <location>
        <begin position="1419"/>
        <end position="1443"/>
    </location>
</feature>
<feature type="compositionally biased region" description="Low complexity" evidence="2">
    <location>
        <begin position="565"/>
        <end position="604"/>
    </location>
</feature>
<feature type="compositionally biased region" description="Low complexity" evidence="2">
    <location>
        <begin position="942"/>
        <end position="959"/>
    </location>
</feature>
<evidence type="ECO:0000313" key="4">
    <source>
        <dbReference type="Proteomes" id="UP000037069"/>
    </source>
</evidence>
<feature type="region of interest" description="Disordered" evidence="2">
    <location>
        <begin position="724"/>
        <end position="769"/>
    </location>
</feature>
<evidence type="ECO:0000256" key="1">
    <source>
        <dbReference type="SAM" id="Coils"/>
    </source>
</evidence>
<feature type="compositionally biased region" description="Basic and acidic residues" evidence="2">
    <location>
        <begin position="128"/>
        <end position="141"/>
    </location>
</feature>
<feature type="compositionally biased region" description="Polar residues" evidence="2">
    <location>
        <begin position="111"/>
        <end position="127"/>
    </location>
</feature>
<feature type="region of interest" description="Disordered" evidence="2">
    <location>
        <begin position="859"/>
        <end position="978"/>
    </location>
</feature>
<feature type="compositionally biased region" description="Polar residues" evidence="2">
    <location>
        <begin position="552"/>
        <end position="564"/>
    </location>
</feature>
<feature type="region of interest" description="Disordered" evidence="2">
    <location>
        <begin position="1407"/>
        <end position="1443"/>
    </location>
</feature>
<feature type="compositionally biased region" description="Polar residues" evidence="2">
    <location>
        <begin position="532"/>
        <end position="541"/>
    </location>
</feature>
<dbReference type="PANTHER" id="PTHR24330:SF19">
    <property type="entry name" value="MEDIATOR OF RNA POLYMERASE II TRANSCRIPTION SUBUNIT 29"/>
    <property type="match status" value="1"/>
</dbReference>
<reference evidence="3 4" key="1">
    <citation type="journal article" date="2015" name="Nat. Commun.">
        <title>Lucilia cuprina genome unlocks parasitic fly biology to underpin future interventions.</title>
        <authorList>
            <person name="Anstead C.A."/>
            <person name="Korhonen P.K."/>
            <person name="Young N.D."/>
            <person name="Hall R.S."/>
            <person name="Jex A.R."/>
            <person name="Murali S.C."/>
            <person name="Hughes D.S."/>
            <person name="Lee S.F."/>
            <person name="Perry T."/>
            <person name="Stroehlein A.J."/>
            <person name="Ansell B.R."/>
            <person name="Breugelmans B."/>
            <person name="Hofmann A."/>
            <person name="Qu J."/>
            <person name="Dugan S."/>
            <person name="Lee S.L."/>
            <person name="Chao H."/>
            <person name="Dinh H."/>
            <person name="Han Y."/>
            <person name="Doddapaneni H.V."/>
            <person name="Worley K.C."/>
            <person name="Muzny D.M."/>
            <person name="Ioannidis P."/>
            <person name="Waterhouse R.M."/>
            <person name="Zdobnov E.M."/>
            <person name="James P.J."/>
            <person name="Bagnall N.H."/>
            <person name="Kotze A.C."/>
            <person name="Gibbs R.A."/>
            <person name="Richards S."/>
            <person name="Batterham P."/>
            <person name="Gasser R.B."/>
        </authorList>
    </citation>
    <scope>NUCLEOTIDE SEQUENCE [LARGE SCALE GENOMIC DNA]</scope>
    <source>
        <strain evidence="3 4">LS</strain>
        <tissue evidence="3">Full body</tissue>
    </source>
</reference>
<feature type="compositionally biased region" description="Polar residues" evidence="2">
    <location>
        <begin position="724"/>
        <end position="737"/>
    </location>
</feature>
<feature type="compositionally biased region" description="Low complexity" evidence="2">
    <location>
        <begin position="859"/>
        <end position="878"/>
    </location>
</feature>
<feature type="compositionally biased region" description="Low complexity" evidence="2">
    <location>
        <begin position="900"/>
        <end position="924"/>
    </location>
</feature>
<dbReference type="Proteomes" id="UP000037069">
    <property type="component" value="Unassembled WGS sequence"/>
</dbReference>
<accession>A0A0L0BMA8</accession>
<feature type="compositionally biased region" description="Low complexity" evidence="2">
    <location>
        <begin position="1247"/>
        <end position="1333"/>
    </location>
</feature>
<dbReference type="InterPro" id="IPR052145">
    <property type="entry name" value="Mediator/Homeobox_domain"/>
</dbReference>
<feature type="compositionally biased region" description="Low complexity" evidence="2">
    <location>
        <begin position="1210"/>
        <end position="1231"/>
    </location>
</feature>
<dbReference type="EMBL" id="JRES01001651">
    <property type="protein sequence ID" value="KNC21152.1"/>
    <property type="molecule type" value="Genomic_DNA"/>
</dbReference>
<name>A0A0L0BMA8_LUCCU</name>
<feature type="region of interest" description="Disordered" evidence="2">
    <location>
        <begin position="532"/>
        <end position="633"/>
    </location>
</feature>
<dbReference type="OMA" id="PYKVQRV"/>
<organism evidence="3 4">
    <name type="scientific">Lucilia cuprina</name>
    <name type="common">Green bottle fly</name>
    <name type="synonym">Australian sheep blowfly</name>
    <dbReference type="NCBI Taxonomy" id="7375"/>
    <lineage>
        <taxon>Eukaryota</taxon>
        <taxon>Metazoa</taxon>
        <taxon>Ecdysozoa</taxon>
        <taxon>Arthropoda</taxon>
        <taxon>Hexapoda</taxon>
        <taxon>Insecta</taxon>
        <taxon>Pterygota</taxon>
        <taxon>Neoptera</taxon>
        <taxon>Endopterygota</taxon>
        <taxon>Diptera</taxon>
        <taxon>Brachycera</taxon>
        <taxon>Muscomorpha</taxon>
        <taxon>Oestroidea</taxon>
        <taxon>Calliphoridae</taxon>
        <taxon>Luciliinae</taxon>
        <taxon>Lucilia</taxon>
    </lineage>
</organism>
<proteinExistence type="predicted"/>
<dbReference type="PANTHER" id="PTHR24330">
    <property type="entry name" value="HOMEOBOX PROTEIN BARH-LIKE"/>
    <property type="match status" value="1"/>
</dbReference>
<dbReference type="STRING" id="7375.A0A0L0BMA8"/>
<feature type="region of interest" description="Disordered" evidence="2">
    <location>
        <begin position="1004"/>
        <end position="1034"/>
    </location>
</feature>
<gene>
    <name evidence="3" type="ORF">FF38_08371</name>
</gene>
<feature type="compositionally biased region" description="Polar residues" evidence="2">
    <location>
        <begin position="759"/>
        <end position="769"/>
    </location>
</feature>
<feature type="region of interest" description="Disordered" evidence="2">
    <location>
        <begin position="1455"/>
        <end position="1533"/>
    </location>
</feature>
<feature type="compositionally biased region" description="Polar residues" evidence="2">
    <location>
        <begin position="879"/>
        <end position="894"/>
    </location>
</feature>
<feature type="region of interest" description="Disordered" evidence="2">
    <location>
        <begin position="111"/>
        <end position="141"/>
    </location>
</feature>
<feature type="compositionally biased region" description="Low complexity" evidence="2">
    <location>
        <begin position="1159"/>
        <end position="1182"/>
    </location>
</feature>
<protein>
    <submittedName>
        <fullName evidence="3">Uncharacterized protein</fullName>
    </submittedName>
</protein>
<feature type="coiled-coil region" evidence="1">
    <location>
        <begin position="53"/>
        <end position="80"/>
    </location>
</feature>
<sequence>QPQQHLIIAPECFLFNKMSADIEITSVLGTNGQPLPIHGTGLGSTWSAPVKQERADDAEIQELAAKMKEAQKDALAKQQQQAAQMALRQANGMQPPVTANGQTNILNYLNRTQKPTNGNVTSNGRSSSTDDNKKPPCDEESQKGHFGWTTFGKTYIPYIYRQQEKYCSVRMIEMKLLGKYLNCLHPDIYSSCTCVRSYYITEAEARLFIEINHKHCDGEFGRDLFTQKDLVVRLSDATKFYQFLDICYRKLISGSKSPSEKCGFIRINKESVVPYTVRNGEQVVPLFYFEGETENLKQKADLLSGWDLAYLKFCCKVQGIRNELFSSENVAVISLTDIKSYFPNGTEFEDYWPSKVVDSNLLIGNRSNANNSVNWTRQPSQPPPKVLTQTTMQQKQTQHSSAAAAAAAAAAQQQQILKRGGPTAAAVAAATAFNAQSLLQQPNAAAAAAAHRMHSNAALAAQAATVQAIANGSWMSQQQNSLPLIHAQMLASQQAHQNQAAANSRNQYRNPMENLILNNRQPYGAYNNATISMQPVNSHGQGNAPPPLVRSAGQQNANHMSSIEQTLLQQQQQQTQQHQQRPNSSNSSQTLNHHQQQQQQRHINTSLNPIHSPNSLNNLKQSPSPSTPSPSPLSVASNANALLANNFNLAASSAPATAQDFNNLALWNQLTPSQRLALTQQFKNSGNLLGAGAGIKNPFPPLPSLPLDTDLITMLDYNPNKAKQQAGSANASNNGQFTKPHVPPLIPVNSLEPQRKGSRSGSTAAAGTVPLNSSAALEDFEKKFKMNDEMRAVVQKVLSNPDLSTFIQTNASNTFVPFISPPISPANGVLSGGAAGGGTSVSIVPNPHVTITPQLPAHFSHSSAAHSPSSASSTSSNSGGNNRQKSVICSTNNLGGAGVTSLLPSPSTSNSSSSSSSSSHSPSTRTKLTAYQHHHQQNTYAPPTQTQLSSNSSSTTPTPMEVIDLSSPRRSLQAATAYLQQQQQQQQQQAAAAAAAQQQSQQRLAAAAVAQHHSQQNGRSSSNSSASSQVNSASMHLQRHALAAAAAADSAQRLNVIPEIPANNLNMQPYKVQKVYVENKLVPCINMKAYNDSEQLMTLTDFQTYFYRQVPLDQCKRLIEALGVELYKGNRHQLKVLMEHDPQHNENIPLVQELGWGGQQQHAQAQVAAATTATTTATNQEQHNSHHHQTQRESSSSRQHSTNVGSKTDNSLTSSTTAASSSSSSSNKTKTPLAPPPPHQALDMLYSPLSSSSSTASLSTSNANQNSAARQHLLQQQQQALQQFHQHQQQLLQQHHQQQQQQQAEKASKSSGSSGSASHKSGGNSSSSSSNSASASSAAQRLSAAHQLAAAAAAESAAAYYSAAAAAAATMLSPPLSAAAANSTLSAVNPFANPFDWLGASSTAAASSHNVSGSHKRSSSASSNNSSTSSNQQQRSASAAHSSLAASASDFLSMFSSNHTTNHNTTETHHQRSSSNASASSLASTSSSTNTGGGNKSSNFSVASLTSNTNNNNSSNHNNNSSSNNTGSTAVSNSSAASSASLAAHAAAASAALFGVAAPFSAPALVNPYPPHLPGVAAAGAHGLPSPTIYPPTPPPSAPWIHPWYAGDTF</sequence>